<dbReference type="EC" id="2.7.1.229" evidence="10"/>
<feature type="binding site" evidence="10">
    <location>
        <position position="264"/>
    </location>
    <ligand>
        <name>K(+)</name>
        <dbReference type="ChEBI" id="CHEBI:29103"/>
    </ligand>
</feature>
<comment type="cofactor">
    <cofactor evidence="10">
        <name>Mg(2+)</name>
        <dbReference type="ChEBI" id="CHEBI:18420"/>
    </cofactor>
</comment>
<dbReference type="PANTHER" id="PTHR10584">
    <property type="entry name" value="SUGAR KINASE"/>
    <property type="match status" value="1"/>
</dbReference>
<dbReference type="Pfam" id="PF00294">
    <property type="entry name" value="PfkB"/>
    <property type="match status" value="1"/>
</dbReference>
<keyword evidence="9 10" id="KW-0119">Carbohydrate metabolism</keyword>
<dbReference type="InterPro" id="IPR011611">
    <property type="entry name" value="PfkB_dom"/>
</dbReference>
<evidence type="ECO:0000256" key="8">
    <source>
        <dbReference type="ARBA" id="ARBA00022958"/>
    </source>
</evidence>
<evidence type="ECO:0000256" key="9">
    <source>
        <dbReference type="ARBA" id="ARBA00023277"/>
    </source>
</evidence>
<feature type="binding site" evidence="10">
    <location>
        <position position="196"/>
    </location>
    <ligand>
        <name>ATP</name>
        <dbReference type="ChEBI" id="CHEBI:30616"/>
    </ligand>
</feature>
<keyword evidence="4 10" id="KW-0547">Nucleotide-binding</keyword>
<evidence type="ECO:0000256" key="7">
    <source>
        <dbReference type="ARBA" id="ARBA00022842"/>
    </source>
</evidence>
<dbReference type="PANTHER" id="PTHR10584:SF166">
    <property type="entry name" value="RIBOKINASE"/>
    <property type="match status" value="1"/>
</dbReference>
<dbReference type="RefSeq" id="WP_112432964.1">
    <property type="nucleotide sequence ID" value="NZ_MCIF01000002.1"/>
</dbReference>
<dbReference type="SUPFAM" id="SSF53613">
    <property type="entry name" value="Ribokinase-like"/>
    <property type="match status" value="1"/>
</dbReference>
<feature type="binding site" evidence="10">
    <location>
        <position position="303"/>
    </location>
    <ligand>
        <name>K(+)</name>
        <dbReference type="ChEBI" id="CHEBI:29103"/>
    </ligand>
</feature>
<dbReference type="HAMAP" id="MF_01987">
    <property type="entry name" value="Ribokinase"/>
    <property type="match status" value="1"/>
</dbReference>
<keyword evidence="13" id="KW-1185">Reference proteome</keyword>
<dbReference type="GO" id="GO:0005524">
    <property type="term" value="F:ATP binding"/>
    <property type="evidence" value="ECO:0007669"/>
    <property type="project" value="UniProtKB-UniRule"/>
</dbReference>
<dbReference type="EMBL" id="MCIF01000002">
    <property type="protein sequence ID" value="RAQ98040.1"/>
    <property type="molecule type" value="Genomic_DNA"/>
</dbReference>
<feature type="active site" description="Proton acceptor" evidence="10">
    <location>
        <position position="270"/>
    </location>
</feature>
<evidence type="ECO:0000259" key="11">
    <source>
        <dbReference type="Pfam" id="PF00294"/>
    </source>
</evidence>
<feature type="binding site" evidence="10">
    <location>
        <begin position="39"/>
        <end position="43"/>
    </location>
    <ligand>
        <name>substrate</name>
    </ligand>
</feature>
<evidence type="ECO:0000313" key="13">
    <source>
        <dbReference type="Proteomes" id="UP000248706"/>
    </source>
</evidence>
<name>A0A328VQL8_9CHLR</name>
<dbReference type="GO" id="GO:0004747">
    <property type="term" value="F:ribokinase activity"/>
    <property type="evidence" value="ECO:0007669"/>
    <property type="project" value="InterPro"/>
</dbReference>
<comment type="similarity">
    <text evidence="1">Belongs to the carbohydrate kinase pfkB family.</text>
</comment>
<evidence type="ECO:0000256" key="4">
    <source>
        <dbReference type="ARBA" id="ARBA00022741"/>
    </source>
</evidence>
<dbReference type="InterPro" id="IPR002139">
    <property type="entry name" value="Ribo/fructo_kinase"/>
</dbReference>
<dbReference type="GO" id="GO:0046872">
    <property type="term" value="F:metal ion binding"/>
    <property type="evidence" value="ECO:0007669"/>
    <property type="project" value="UniProtKB-KW"/>
</dbReference>
<dbReference type="UniPathway" id="UPA00916">
    <property type="reaction ID" value="UER00889"/>
</dbReference>
<dbReference type="InterPro" id="IPR029056">
    <property type="entry name" value="Ribokinase-like"/>
</dbReference>
<reference evidence="12 13" key="1">
    <citation type="submission" date="2016-08" db="EMBL/GenBank/DDBJ databases">
        <title>Analysis of Carbohydrate Active Enzymes in Thermogemmatispora T81 Reveals Carbohydrate Degradation Ability.</title>
        <authorList>
            <person name="Tomazini A."/>
            <person name="Lal S."/>
            <person name="Stott M."/>
            <person name="Henrissat B."/>
            <person name="Polikarpov I."/>
            <person name="Sparling R."/>
            <person name="Levin D.B."/>
        </authorList>
    </citation>
    <scope>NUCLEOTIDE SEQUENCE [LARGE SCALE GENOMIC DNA]</scope>
    <source>
        <strain evidence="12 13">T81</strain>
    </source>
</reference>
<keyword evidence="6 10" id="KW-0067">ATP-binding</keyword>
<feature type="binding site" evidence="10">
    <location>
        <begin position="232"/>
        <end position="237"/>
    </location>
    <ligand>
        <name>ATP</name>
        <dbReference type="ChEBI" id="CHEBI:30616"/>
    </ligand>
</feature>
<evidence type="ECO:0000256" key="1">
    <source>
        <dbReference type="ARBA" id="ARBA00005380"/>
    </source>
</evidence>
<dbReference type="OrthoDB" id="9775849at2"/>
<feature type="binding site" evidence="10">
    <location>
        <begin position="269"/>
        <end position="270"/>
    </location>
    <ligand>
        <name>ATP</name>
        <dbReference type="ChEBI" id="CHEBI:30616"/>
    </ligand>
</feature>
<protein>
    <recommendedName>
        <fullName evidence="10">Deoxyribokinase</fullName>
        <shortName evidence="10">dRK</shortName>
        <ecNumber evidence="10">2.7.1.229</ecNumber>
    </recommendedName>
    <alternativeName>
        <fullName evidence="10">ATP:2-deoxy-D-ribose 5-phosphotransferase</fullName>
    </alternativeName>
</protein>
<comment type="catalytic activity">
    <reaction evidence="10">
        <text>2-deoxy-D-ribose + ATP = 2-deoxy-D-ribose 5-phosphate + ADP + H(+)</text>
        <dbReference type="Rhea" id="RHEA:30871"/>
        <dbReference type="ChEBI" id="CHEBI:15378"/>
        <dbReference type="ChEBI" id="CHEBI:30616"/>
        <dbReference type="ChEBI" id="CHEBI:62877"/>
        <dbReference type="ChEBI" id="CHEBI:90761"/>
        <dbReference type="ChEBI" id="CHEBI:456216"/>
        <dbReference type="EC" id="2.7.1.229"/>
    </reaction>
</comment>
<feature type="binding site" evidence="10">
    <location>
        <position position="270"/>
    </location>
    <ligand>
        <name>substrate</name>
    </ligand>
</feature>
<feature type="domain" description="Carbohydrate kinase PfkB" evidence="11">
    <location>
        <begin position="2"/>
        <end position="313"/>
    </location>
</feature>
<evidence type="ECO:0000256" key="2">
    <source>
        <dbReference type="ARBA" id="ARBA00022679"/>
    </source>
</evidence>
<evidence type="ECO:0000256" key="5">
    <source>
        <dbReference type="ARBA" id="ARBA00022777"/>
    </source>
</evidence>
<sequence length="320" mass="33548">MGRVIVLGSLMTDLVARAPRFPFPGESLIGEEFAMFIGGKGFNQAVTAARLGAQTSLIGNVGQDTFGDAFFPALAAEGVDCTYVSRDATAGTGVGCVTIATEIGQNAIVALPRANLTLSAETVRRAMEELLGSQQRPAMTPPGVFLTQCETGIETIATALHQARQAGFLTILNAAPIPQETLPAELFRLVDILVVNEIEASFLAGLTIDTAMTAKTAAERLLERGPQHVIITLGALGATWCTHGENGAPPFHRWQRAFNVQQVDPTGAGDAFCGALAARLSMGAPLEEALRWANAAGAITVTRKGALPSLPTRTEVEALL</sequence>
<dbReference type="InterPro" id="IPR002173">
    <property type="entry name" value="Carboh/pur_kinase_PfkB_CS"/>
</dbReference>
<organism evidence="12 13">
    <name type="scientific">Thermogemmatispora tikiterensis</name>
    <dbReference type="NCBI Taxonomy" id="1825093"/>
    <lineage>
        <taxon>Bacteria</taxon>
        <taxon>Bacillati</taxon>
        <taxon>Chloroflexota</taxon>
        <taxon>Ktedonobacteria</taxon>
        <taxon>Thermogemmatisporales</taxon>
        <taxon>Thermogemmatisporaceae</taxon>
        <taxon>Thermogemmatispora</taxon>
    </lineage>
</organism>
<gene>
    <name evidence="10" type="primary">deoK</name>
    <name evidence="12" type="ORF">A4R35_21045</name>
</gene>
<comment type="similarity">
    <text evidence="10">Belongs to the carbohydrate kinase PfkB family. Deoxyribokinase subfamily.</text>
</comment>
<feature type="binding site" evidence="10">
    <location>
        <position position="305"/>
    </location>
    <ligand>
        <name>K(+)</name>
        <dbReference type="ChEBI" id="CHEBI:29103"/>
    </ligand>
</feature>
<comment type="subcellular location">
    <subcellularLocation>
        <location evidence="10">Cytoplasm</location>
    </subcellularLocation>
</comment>
<feature type="binding site" evidence="10">
    <location>
        <begin position="11"/>
        <end position="13"/>
    </location>
    <ligand>
        <name>substrate</name>
    </ligand>
</feature>
<keyword evidence="10" id="KW-0963">Cytoplasm</keyword>
<feature type="site" description="Important for substrate specificity" evidence="10">
    <location>
        <position position="11"/>
    </location>
</feature>
<proteinExistence type="inferred from homology"/>
<comment type="caution">
    <text evidence="12">The sequence shown here is derived from an EMBL/GenBank/DDBJ whole genome shotgun (WGS) entry which is preliminary data.</text>
</comment>
<dbReference type="AlphaFoldDB" id="A0A328VQL8"/>
<dbReference type="InterPro" id="IPR011877">
    <property type="entry name" value="Ribokinase"/>
</dbReference>
<comment type="subunit">
    <text evidence="10">Homodimer.</text>
</comment>
<keyword evidence="7 10" id="KW-0460">Magnesium</keyword>
<keyword evidence="5 10" id="KW-0418">Kinase</keyword>
<feature type="binding site" evidence="10">
    <location>
        <position position="300"/>
    </location>
    <ligand>
        <name>K(+)</name>
        <dbReference type="ChEBI" id="CHEBI:29103"/>
    </ligand>
</feature>
<accession>A0A328VQL8</accession>
<feature type="binding site" evidence="10">
    <location>
        <position position="150"/>
    </location>
    <ligand>
        <name>substrate</name>
    </ligand>
</feature>
<dbReference type="PROSITE" id="PS00584">
    <property type="entry name" value="PFKB_KINASES_2"/>
    <property type="match status" value="1"/>
</dbReference>
<dbReference type="GO" id="GO:0005829">
    <property type="term" value="C:cytosol"/>
    <property type="evidence" value="ECO:0007669"/>
    <property type="project" value="TreeGrafter"/>
</dbReference>
<evidence type="ECO:0000256" key="6">
    <source>
        <dbReference type="ARBA" id="ARBA00022840"/>
    </source>
</evidence>
<dbReference type="GO" id="GO:0019303">
    <property type="term" value="P:D-ribose catabolic process"/>
    <property type="evidence" value="ECO:0007669"/>
    <property type="project" value="UniProtKB-UniPathway"/>
</dbReference>
<dbReference type="Proteomes" id="UP000248706">
    <property type="component" value="Unassembled WGS sequence"/>
</dbReference>
<evidence type="ECO:0000313" key="12">
    <source>
        <dbReference type="EMBL" id="RAQ98040.1"/>
    </source>
</evidence>
<feature type="binding site" evidence="10">
    <location>
        <position position="294"/>
    </location>
    <ligand>
        <name>ATP</name>
        <dbReference type="ChEBI" id="CHEBI:30616"/>
    </ligand>
</feature>
<dbReference type="Gene3D" id="3.40.1190.20">
    <property type="match status" value="1"/>
</dbReference>
<keyword evidence="3 10" id="KW-0479">Metal-binding</keyword>
<feature type="binding site" evidence="10">
    <location>
        <position position="309"/>
    </location>
    <ligand>
        <name>K(+)</name>
        <dbReference type="ChEBI" id="CHEBI:29103"/>
    </ligand>
</feature>
<dbReference type="PRINTS" id="PR00990">
    <property type="entry name" value="RIBOKINASE"/>
</dbReference>
<keyword evidence="2 10" id="KW-0808">Transferase</keyword>
<dbReference type="CDD" id="cd01174">
    <property type="entry name" value="ribokinase"/>
    <property type="match status" value="1"/>
</dbReference>
<feature type="binding site" evidence="10">
    <location>
        <position position="266"/>
    </location>
    <ligand>
        <name>K(+)</name>
        <dbReference type="ChEBI" id="CHEBI:29103"/>
    </ligand>
</feature>
<keyword evidence="8 10" id="KW-0630">Potassium</keyword>
<comment type="function">
    <text evidence="10">Catalyzes the ATP-dependent phosphorylation of 2-deoxy-D-ribose to 2-deoxy-D-ribose 5-phosphate (dRib-5P), allowing the use of deoxyribose as the sole carbon source.</text>
</comment>
<evidence type="ECO:0000256" key="10">
    <source>
        <dbReference type="HAMAP-Rule" id="MF_01987"/>
    </source>
</evidence>
<evidence type="ECO:0000256" key="3">
    <source>
        <dbReference type="ARBA" id="ARBA00022723"/>
    </source>
</evidence>